<gene>
    <name evidence="2" type="ORF">KM92DES2_20090</name>
</gene>
<evidence type="ECO:0000313" key="2">
    <source>
        <dbReference type="EMBL" id="SBW11493.1"/>
    </source>
</evidence>
<organism evidence="2">
    <name type="scientific">uncultured Desulfovibrio sp</name>
    <dbReference type="NCBI Taxonomy" id="167968"/>
    <lineage>
        <taxon>Bacteria</taxon>
        <taxon>Pseudomonadati</taxon>
        <taxon>Thermodesulfobacteriota</taxon>
        <taxon>Desulfovibrionia</taxon>
        <taxon>Desulfovibrionales</taxon>
        <taxon>Desulfovibrionaceae</taxon>
        <taxon>Desulfovibrio</taxon>
        <taxon>environmental samples</taxon>
    </lineage>
</organism>
<feature type="compositionally biased region" description="Polar residues" evidence="1">
    <location>
        <begin position="139"/>
        <end position="148"/>
    </location>
</feature>
<protein>
    <recommendedName>
        <fullName evidence="3">Polysaccharide deacetylase</fullName>
    </recommendedName>
</protein>
<dbReference type="EMBL" id="FLUP01000002">
    <property type="protein sequence ID" value="SBW11493.1"/>
    <property type="molecule type" value="Genomic_DNA"/>
</dbReference>
<sequence>MTPWASPQESGLCAPRIAMRPAWAYTWSMTDCTTDTSFNNQADKPALRVIVSLDVEEEGLFSGNYAAQGCGVRNVALLRRLAPLTSELGFPLTLFCAHTVFANAEACSHLAWMRDHCNAEIAAHLHHWSTPPLGDDTAQPATQKQGPPTRTDRLPRELLRQRLRTLLDAGREFQGADLTSFRMGRWDLKSVVRPLLAEEGFTFDSSVCPLRVFHDGPDHFLAPSDPYWLEDAPGLLESPVTQIPLSRTLARLWHGCARGAAWADSFHFWGALSPNPVWHSAAVMRAATRLHMARGGRVLSLFWHSSEMLPGGSPNIPDQKAADALYKKIYDFLAWLARNYAVRGLTAAQLREQAPGLDFGPRPAGKGDW</sequence>
<dbReference type="SUPFAM" id="SSF88713">
    <property type="entry name" value="Glycoside hydrolase/deacetylase"/>
    <property type="match status" value="1"/>
</dbReference>
<proteinExistence type="predicted"/>
<name>A0A212KIG1_9BACT</name>
<dbReference type="GO" id="GO:0005975">
    <property type="term" value="P:carbohydrate metabolic process"/>
    <property type="evidence" value="ECO:0007669"/>
    <property type="project" value="InterPro"/>
</dbReference>
<accession>A0A212KIG1</accession>
<dbReference type="Gene3D" id="3.20.20.370">
    <property type="entry name" value="Glycoside hydrolase/deacetylase"/>
    <property type="match status" value="1"/>
</dbReference>
<reference evidence="2" key="1">
    <citation type="submission" date="2016-04" db="EMBL/GenBank/DDBJ databases">
        <authorList>
            <person name="Evans L.H."/>
            <person name="Alamgir A."/>
            <person name="Owens N."/>
            <person name="Weber N.D."/>
            <person name="Virtaneva K."/>
            <person name="Barbian K."/>
            <person name="Babar A."/>
            <person name="Rosenke K."/>
        </authorList>
    </citation>
    <scope>NUCLEOTIDE SEQUENCE</scope>
    <source>
        <strain evidence="2">92-2</strain>
    </source>
</reference>
<evidence type="ECO:0000256" key="1">
    <source>
        <dbReference type="SAM" id="MobiDB-lite"/>
    </source>
</evidence>
<feature type="region of interest" description="Disordered" evidence="1">
    <location>
        <begin position="130"/>
        <end position="155"/>
    </location>
</feature>
<dbReference type="AlphaFoldDB" id="A0A212KIG1"/>
<dbReference type="InterPro" id="IPR011330">
    <property type="entry name" value="Glyco_hydro/deAcase_b/a-brl"/>
</dbReference>
<evidence type="ECO:0008006" key="3">
    <source>
        <dbReference type="Google" id="ProtNLM"/>
    </source>
</evidence>